<accession>A0AAN8VZ66</accession>
<dbReference type="InterPro" id="IPR036514">
    <property type="entry name" value="SGNH_hydro_sf"/>
</dbReference>
<evidence type="ECO:0000256" key="8">
    <source>
        <dbReference type="SAM" id="Phobius"/>
    </source>
</evidence>
<keyword evidence="10" id="KW-1185">Reference proteome</keyword>
<keyword evidence="6" id="KW-0442">Lipid degradation</keyword>
<proteinExistence type="inferred from homology"/>
<sequence length="349" mass="37591">MNHLSLPSCLHSHSMALSKTCSGFLLIILSFFAYLLSCNCLCIIPSKQDDGLGRVKGMFVFGGSLIDNGNNNVLPTSAKGNYPPYGIDFPLGPTGRLTNGKNVIDLLGDHLRLTLLPPFTDPATKGDKILHGVDYASAASGILDDTGSVAGTVIPLSQQIRNFEGVTLPDLEAQTGCTSNQLLPYYIVMVYSLGGRKFVLLGIIPLGCIPAVLRSQPTGQCSQIRNHAAQLFNDRLRQLVDIARFQLPGSLFVFVNSYQIIINIINNPSIYGFSDATDPCCEVPTMNEGGNGISCKRDGQVCGNRNAYVFFDGLHPTEAVNVMLADRAFSSPLISEVYPINVNLLAFLG</sequence>
<dbReference type="InterPro" id="IPR001087">
    <property type="entry name" value="GDSL"/>
</dbReference>
<evidence type="ECO:0000256" key="7">
    <source>
        <dbReference type="ARBA" id="ARBA00023098"/>
    </source>
</evidence>
<dbReference type="Proteomes" id="UP001370490">
    <property type="component" value="Unassembled WGS sequence"/>
</dbReference>
<keyword evidence="4" id="KW-0732">Signal</keyword>
<keyword evidence="8" id="KW-1133">Transmembrane helix</keyword>
<comment type="caution">
    <text evidence="9">The sequence shown here is derived from an EMBL/GenBank/DDBJ whole genome shotgun (WGS) entry which is preliminary data.</text>
</comment>
<name>A0AAN8VZ66_9MAGN</name>
<dbReference type="GO" id="GO:0016788">
    <property type="term" value="F:hydrolase activity, acting on ester bonds"/>
    <property type="evidence" value="ECO:0007669"/>
    <property type="project" value="InterPro"/>
</dbReference>
<evidence type="ECO:0000256" key="2">
    <source>
        <dbReference type="ARBA" id="ARBA00008668"/>
    </source>
</evidence>
<keyword evidence="8" id="KW-0472">Membrane</keyword>
<dbReference type="Gene3D" id="3.40.50.1110">
    <property type="entry name" value="SGNH hydrolase"/>
    <property type="match status" value="2"/>
</dbReference>
<gene>
    <name evidence="9" type="ORF">RJ641_031994</name>
</gene>
<evidence type="ECO:0000256" key="4">
    <source>
        <dbReference type="ARBA" id="ARBA00022729"/>
    </source>
</evidence>
<evidence type="ECO:0000313" key="10">
    <source>
        <dbReference type="Proteomes" id="UP001370490"/>
    </source>
</evidence>
<dbReference type="PANTHER" id="PTHR45650:SF2">
    <property type="entry name" value="OS06G0560700 PROTEIN"/>
    <property type="match status" value="1"/>
</dbReference>
<organism evidence="9 10">
    <name type="scientific">Dillenia turbinata</name>
    <dbReference type="NCBI Taxonomy" id="194707"/>
    <lineage>
        <taxon>Eukaryota</taxon>
        <taxon>Viridiplantae</taxon>
        <taxon>Streptophyta</taxon>
        <taxon>Embryophyta</taxon>
        <taxon>Tracheophyta</taxon>
        <taxon>Spermatophyta</taxon>
        <taxon>Magnoliopsida</taxon>
        <taxon>eudicotyledons</taxon>
        <taxon>Gunneridae</taxon>
        <taxon>Pentapetalae</taxon>
        <taxon>Dilleniales</taxon>
        <taxon>Dilleniaceae</taxon>
        <taxon>Dillenia</taxon>
    </lineage>
</organism>
<evidence type="ECO:0000313" key="9">
    <source>
        <dbReference type="EMBL" id="KAK6938486.1"/>
    </source>
</evidence>
<comment type="subcellular location">
    <subcellularLocation>
        <location evidence="1">Secreted</location>
    </subcellularLocation>
</comment>
<keyword evidence="8" id="KW-0812">Transmembrane</keyword>
<dbReference type="GO" id="GO:0005576">
    <property type="term" value="C:extracellular region"/>
    <property type="evidence" value="ECO:0007669"/>
    <property type="project" value="UniProtKB-SubCell"/>
</dbReference>
<evidence type="ECO:0000256" key="1">
    <source>
        <dbReference type="ARBA" id="ARBA00004613"/>
    </source>
</evidence>
<dbReference type="GO" id="GO:0016042">
    <property type="term" value="P:lipid catabolic process"/>
    <property type="evidence" value="ECO:0007669"/>
    <property type="project" value="UniProtKB-KW"/>
</dbReference>
<evidence type="ECO:0000256" key="3">
    <source>
        <dbReference type="ARBA" id="ARBA00022525"/>
    </source>
</evidence>
<evidence type="ECO:0000256" key="5">
    <source>
        <dbReference type="ARBA" id="ARBA00022801"/>
    </source>
</evidence>
<dbReference type="AlphaFoldDB" id="A0AAN8VZ66"/>
<reference evidence="9 10" key="1">
    <citation type="submission" date="2023-12" db="EMBL/GenBank/DDBJ databases">
        <title>A high-quality genome assembly for Dillenia turbinata (Dilleniales).</title>
        <authorList>
            <person name="Chanderbali A."/>
        </authorList>
    </citation>
    <scope>NUCLEOTIDE SEQUENCE [LARGE SCALE GENOMIC DNA]</scope>
    <source>
        <strain evidence="9">LSX21</strain>
        <tissue evidence="9">Leaf</tissue>
    </source>
</reference>
<dbReference type="Pfam" id="PF00657">
    <property type="entry name" value="Lipase_GDSL"/>
    <property type="match status" value="1"/>
</dbReference>
<feature type="transmembrane region" description="Helical" evidence="8">
    <location>
        <begin position="24"/>
        <end position="44"/>
    </location>
</feature>
<dbReference type="EMBL" id="JBAMMX010000006">
    <property type="protein sequence ID" value="KAK6938486.1"/>
    <property type="molecule type" value="Genomic_DNA"/>
</dbReference>
<comment type="similarity">
    <text evidence="2">Belongs to the 'GDSL' lipolytic enzyme family.</text>
</comment>
<evidence type="ECO:0000256" key="6">
    <source>
        <dbReference type="ARBA" id="ARBA00022963"/>
    </source>
</evidence>
<protein>
    <submittedName>
        <fullName evidence="9">GDSL lipase/esterase</fullName>
    </submittedName>
</protein>
<dbReference type="InterPro" id="IPR035669">
    <property type="entry name" value="SGNH_plant_lipase-like"/>
</dbReference>
<keyword evidence="7" id="KW-0443">Lipid metabolism</keyword>
<keyword evidence="5" id="KW-0378">Hydrolase</keyword>
<dbReference type="InterPro" id="IPR051238">
    <property type="entry name" value="GDSL_esterase/lipase"/>
</dbReference>
<dbReference type="PANTHER" id="PTHR45650">
    <property type="entry name" value="GDSL-LIKE LIPASE/ACYLHYDROLASE-RELATED"/>
    <property type="match status" value="1"/>
</dbReference>
<keyword evidence="3" id="KW-0964">Secreted</keyword>
<dbReference type="CDD" id="cd01837">
    <property type="entry name" value="SGNH_plant_lipase_like"/>
    <property type="match status" value="1"/>
</dbReference>